<comment type="subcellular location">
    <subcellularLocation>
        <location evidence="1">Membrane</location>
        <topology evidence="1">Multi-pass membrane protein</topology>
    </subcellularLocation>
</comment>
<dbReference type="Pfam" id="PF09685">
    <property type="entry name" value="MamF_MmsF"/>
    <property type="match status" value="1"/>
</dbReference>
<keyword evidence="4 5" id="KW-0472">Membrane</keyword>
<feature type="transmembrane region" description="Helical" evidence="5">
    <location>
        <begin position="58"/>
        <end position="91"/>
    </location>
</feature>
<evidence type="ECO:0000313" key="6">
    <source>
        <dbReference type="EMBL" id="MDO7785724.1"/>
    </source>
</evidence>
<keyword evidence="7" id="KW-1185">Reference proteome</keyword>
<evidence type="ECO:0000256" key="4">
    <source>
        <dbReference type="ARBA" id="ARBA00023136"/>
    </source>
</evidence>
<evidence type="ECO:0000256" key="5">
    <source>
        <dbReference type="SAM" id="Phobius"/>
    </source>
</evidence>
<evidence type="ECO:0000256" key="2">
    <source>
        <dbReference type="ARBA" id="ARBA00022692"/>
    </source>
</evidence>
<dbReference type="InterPro" id="IPR019109">
    <property type="entry name" value="MamF_MmsF"/>
</dbReference>
<reference evidence="6" key="1">
    <citation type="journal article" date="2023" name="J. Hazard. Mater.">
        <title>Anaerobic biodegradation of pyrene and benzo[a]pyrene by a new sulfate-reducing Desulforamulus aquiferis strain DSA.</title>
        <authorList>
            <person name="Zhang Z."/>
            <person name="Sun J."/>
            <person name="Gong X."/>
            <person name="Wang C."/>
            <person name="Wang H."/>
        </authorList>
    </citation>
    <scope>NUCLEOTIDE SEQUENCE</scope>
    <source>
        <strain evidence="6">DSA</strain>
    </source>
</reference>
<keyword evidence="3 5" id="KW-1133">Transmembrane helix</keyword>
<protein>
    <submittedName>
        <fullName evidence="6">DUF4870 domain-containing protein</fullName>
    </submittedName>
</protein>
<name>A0AAW7Z8W7_9FIRM</name>
<evidence type="ECO:0000256" key="3">
    <source>
        <dbReference type="ARBA" id="ARBA00022989"/>
    </source>
</evidence>
<dbReference type="RefSeq" id="WP_304540310.1">
    <property type="nucleotide sequence ID" value="NZ_JARPTC010000001.1"/>
</dbReference>
<comment type="caution">
    <text evidence="6">The sequence shown here is derived from an EMBL/GenBank/DDBJ whole genome shotgun (WGS) entry which is preliminary data.</text>
</comment>
<gene>
    <name evidence="6" type="ORF">P6N53_00565</name>
</gene>
<dbReference type="AlphaFoldDB" id="A0AAW7Z8W7"/>
<organism evidence="6 7">
    <name type="scientific">Desulforamulus aquiferis</name>
    <dbReference type="NCBI Taxonomy" id="1397668"/>
    <lineage>
        <taxon>Bacteria</taxon>
        <taxon>Bacillati</taxon>
        <taxon>Bacillota</taxon>
        <taxon>Clostridia</taxon>
        <taxon>Eubacteriales</taxon>
        <taxon>Peptococcaceae</taxon>
        <taxon>Desulforamulus</taxon>
    </lineage>
</organism>
<keyword evidence="2 5" id="KW-0812">Transmembrane</keyword>
<dbReference type="Proteomes" id="UP001172911">
    <property type="component" value="Unassembled WGS sequence"/>
</dbReference>
<sequence>MSSGNQERTWAMFCHLGGFCGYFIPLGNIIVPLVLWLIKREEYPFVNEHGKEALNFNISMLIYAIVSAVLAFVLVGFLLIGILFIFHIVVIIKATMAANKGDYYSYPLTIRFL</sequence>
<accession>A0AAW7Z8W7</accession>
<feature type="transmembrane region" description="Helical" evidence="5">
    <location>
        <begin position="12"/>
        <end position="38"/>
    </location>
</feature>
<evidence type="ECO:0000256" key="1">
    <source>
        <dbReference type="ARBA" id="ARBA00004141"/>
    </source>
</evidence>
<proteinExistence type="predicted"/>
<dbReference type="EMBL" id="JARPTC010000001">
    <property type="protein sequence ID" value="MDO7785724.1"/>
    <property type="molecule type" value="Genomic_DNA"/>
</dbReference>
<reference evidence="6" key="2">
    <citation type="submission" date="2023-03" db="EMBL/GenBank/DDBJ databases">
        <authorList>
            <person name="Zhang Z."/>
        </authorList>
    </citation>
    <scope>NUCLEOTIDE SEQUENCE</scope>
    <source>
        <strain evidence="6">DSA</strain>
    </source>
</reference>
<evidence type="ECO:0000313" key="7">
    <source>
        <dbReference type="Proteomes" id="UP001172911"/>
    </source>
</evidence>